<dbReference type="GO" id="GO:0000724">
    <property type="term" value="P:double-strand break repair via homologous recombination"/>
    <property type="evidence" value="ECO:0007669"/>
    <property type="project" value="TreeGrafter"/>
</dbReference>
<protein>
    <recommendedName>
        <fullName evidence="12">RING-type E3 ubiquitin transferase BRCA1</fullName>
    </recommendedName>
</protein>
<evidence type="ECO:0000256" key="4">
    <source>
        <dbReference type="ARBA" id="ARBA00022723"/>
    </source>
</evidence>
<dbReference type="Proteomes" id="UP000013827">
    <property type="component" value="Unassembled WGS sequence"/>
</dbReference>
<dbReference type="PROSITE" id="PS50172">
    <property type="entry name" value="BRCT"/>
    <property type="match status" value="1"/>
</dbReference>
<evidence type="ECO:0000256" key="11">
    <source>
        <dbReference type="ARBA" id="ARBA00023306"/>
    </source>
</evidence>
<evidence type="ECO:0000256" key="9">
    <source>
        <dbReference type="ARBA" id="ARBA00023204"/>
    </source>
</evidence>
<keyword evidence="17" id="KW-1185">Reference proteome</keyword>
<dbReference type="GO" id="GO:0008270">
    <property type="term" value="F:zinc ion binding"/>
    <property type="evidence" value="ECO:0007669"/>
    <property type="project" value="UniProtKB-KW"/>
</dbReference>
<dbReference type="GO" id="GO:0004842">
    <property type="term" value="F:ubiquitin-protein transferase activity"/>
    <property type="evidence" value="ECO:0007669"/>
    <property type="project" value="TreeGrafter"/>
</dbReference>
<evidence type="ECO:0000256" key="3">
    <source>
        <dbReference type="ARBA" id="ARBA00022454"/>
    </source>
</evidence>
<dbReference type="InterPro" id="IPR001841">
    <property type="entry name" value="Znf_RING"/>
</dbReference>
<keyword evidence="6" id="KW-0227">DNA damage</keyword>
<dbReference type="KEGG" id="ehx:EMIHUDRAFT_94895"/>
<evidence type="ECO:0000259" key="14">
    <source>
        <dbReference type="PROSITE" id="PS50089"/>
    </source>
</evidence>
<keyword evidence="8" id="KW-0862">Zinc</keyword>
<feature type="domain" description="BRCT" evidence="15">
    <location>
        <begin position="214"/>
        <end position="312"/>
    </location>
</feature>
<dbReference type="GO" id="GO:0045944">
    <property type="term" value="P:positive regulation of transcription by RNA polymerase II"/>
    <property type="evidence" value="ECO:0007669"/>
    <property type="project" value="TreeGrafter"/>
</dbReference>
<dbReference type="SUPFAM" id="SSF52113">
    <property type="entry name" value="BRCT domain"/>
    <property type="match status" value="1"/>
</dbReference>
<evidence type="ECO:0000256" key="12">
    <source>
        <dbReference type="ARBA" id="ARBA00031556"/>
    </source>
</evidence>
<dbReference type="Pfam" id="PF00097">
    <property type="entry name" value="zf-C3HC4"/>
    <property type="match status" value="1"/>
</dbReference>
<dbReference type="InterPro" id="IPR031099">
    <property type="entry name" value="BRCA1-associated"/>
</dbReference>
<evidence type="ECO:0000256" key="1">
    <source>
        <dbReference type="ARBA" id="ARBA00004123"/>
    </source>
</evidence>
<accession>A0A0D3L0W7</accession>
<dbReference type="PaxDb" id="2903-EOD41652"/>
<dbReference type="STRING" id="2903.R1E2K1"/>
<dbReference type="SMART" id="SM00184">
    <property type="entry name" value="RING"/>
    <property type="match status" value="1"/>
</dbReference>
<comment type="subcellular location">
    <subcellularLocation>
        <location evidence="2">Chromosome</location>
    </subcellularLocation>
    <subcellularLocation>
        <location evidence="1">Nucleus</location>
    </subcellularLocation>
</comment>
<keyword evidence="4" id="KW-0479">Metal-binding</keyword>
<name>A0A0D3L0W7_EMIH1</name>
<evidence type="ECO:0000256" key="5">
    <source>
        <dbReference type="ARBA" id="ARBA00022737"/>
    </source>
</evidence>
<dbReference type="Gene3D" id="3.30.40.10">
    <property type="entry name" value="Zinc/RING finger domain, C3HC4 (zinc finger)"/>
    <property type="match status" value="1"/>
</dbReference>
<feature type="domain" description="RING-type" evidence="14">
    <location>
        <begin position="45"/>
        <end position="81"/>
    </location>
</feature>
<keyword evidence="9" id="KW-0234">DNA repair</keyword>
<evidence type="ECO:0000256" key="10">
    <source>
        <dbReference type="ARBA" id="ARBA00023242"/>
    </source>
</evidence>
<evidence type="ECO:0000256" key="13">
    <source>
        <dbReference type="PROSITE-ProRule" id="PRU00175"/>
    </source>
</evidence>
<evidence type="ECO:0000256" key="2">
    <source>
        <dbReference type="ARBA" id="ARBA00004286"/>
    </source>
</evidence>
<keyword evidence="3" id="KW-0158">Chromosome</keyword>
<dbReference type="PANTHER" id="PTHR13763">
    <property type="entry name" value="BREAST CANCER TYPE 1 SUSCEPTIBILITY PROTEIN BRCA1"/>
    <property type="match status" value="1"/>
</dbReference>
<dbReference type="GO" id="GO:0005634">
    <property type="term" value="C:nucleus"/>
    <property type="evidence" value="ECO:0007669"/>
    <property type="project" value="UniProtKB-SubCell"/>
</dbReference>
<dbReference type="GO" id="GO:0005694">
    <property type="term" value="C:chromosome"/>
    <property type="evidence" value="ECO:0007669"/>
    <property type="project" value="UniProtKB-SubCell"/>
</dbReference>
<dbReference type="RefSeq" id="XP_005794081.1">
    <property type="nucleotide sequence ID" value="XM_005794024.1"/>
</dbReference>
<keyword evidence="7 13" id="KW-0863">Zinc-finger</keyword>
<organism evidence="16 17">
    <name type="scientific">Emiliania huxleyi (strain CCMP1516)</name>
    <dbReference type="NCBI Taxonomy" id="280463"/>
    <lineage>
        <taxon>Eukaryota</taxon>
        <taxon>Haptista</taxon>
        <taxon>Haptophyta</taxon>
        <taxon>Prymnesiophyceae</taxon>
        <taxon>Isochrysidales</taxon>
        <taxon>Noelaerhabdaceae</taxon>
        <taxon>Emiliania</taxon>
    </lineage>
</organism>
<evidence type="ECO:0000256" key="8">
    <source>
        <dbReference type="ARBA" id="ARBA00022833"/>
    </source>
</evidence>
<dbReference type="PROSITE" id="PS50089">
    <property type="entry name" value="ZF_RING_2"/>
    <property type="match status" value="1"/>
</dbReference>
<proteinExistence type="predicted"/>
<dbReference type="PROSITE" id="PS00518">
    <property type="entry name" value="ZF_RING_1"/>
    <property type="match status" value="1"/>
</dbReference>
<reference evidence="16" key="2">
    <citation type="submission" date="2024-10" db="UniProtKB">
        <authorList>
            <consortium name="EnsemblProtists"/>
        </authorList>
    </citation>
    <scope>IDENTIFICATION</scope>
</reference>
<dbReference type="InterPro" id="IPR013083">
    <property type="entry name" value="Znf_RING/FYVE/PHD"/>
</dbReference>
<keyword evidence="11" id="KW-0131">Cell cycle</keyword>
<dbReference type="EnsemblProtists" id="EOD41652">
    <property type="protein sequence ID" value="EOD41652"/>
    <property type="gene ID" value="EMIHUDRAFT_94895"/>
</dbReference>
<evidence type="ECO:0000313" key="16">
    <source>
        <dbReference type="EnsemblProtists" id="EOD41652"/>
    </source>
</evidence>
<dbReference type="SUPFAM" id="SSF57850">
    <property type="entry name" value="RING/U-box"/>
    <property type="match status" value="1"/>
</dbReference>
<keyword evidence="5" id="KW-0677">Repeat</keyword>
<dbReference type="GeneID" id="17286922"/>
<keyword evidence="10" id="KW-0539">Nucleus</keyword>
<dbReference type="Gene3D" id="3.40.50.10190">
    <property type="entry name" value="BRCT domain"/>
    <property type="match status" value="1"/>
</dbReference>
<evidence type="ECO:0000313" key="17">
    <source>
        <dbReference type="Proteomes" id="UP000013827"/>
    </source>
</evidence>
<reference evidence="17" key="1">
    <citation type="journal article" date="2013" name="Nature">
        <title>Pan genome of the phytoplankton Emiliania underpins its global distribution.</title>
        <authorList>
            <person name="Read B.A."/>
            <person name="Kegel J."/>
            <person name="Klute M.J."/>
            <person name="Kuo A."/>
            <person name="Lefebvre S.C."/>
            <person name="Maumus F."/>
            <person name="Mayer C."/>
            <person name="Miller J."/>
            <person name="Monier A."/>
            <person name="Salamov A."/>
            <person name="Young J."/>
            <person name="Aguilar M."/>
            <person name="Claverie J.M."/>
            <person name="Frickenhaus S."/>
            <person name="Gonzalez K."/>
            <person name="Herman E.K."/>
            <person name="Lin Y.C."/>
            <person name="Napier J."/>
            <person name="Ogata H."/>
            <person name="Sarno A.F."/>
            <person name="Shmutz J."/>
            <person name="Schroeder D."/>
            <person name="de Vargas C."/>
            <person name="Verret F."/>
            <person name="von Dassow P."/>
            <person name="Valentin K."/>
            <person name="Van de Peer Y."/>
            <person name="Wheeler G."/>
            <person name="Dacks J.B."/>
            <person name="Delwiche C.F."/>
            <person name="Dyhrman S.T."/>
            <person name="Glockner G."/>
            <person name="John U."/>
            <person name="Richards T."/>
            <person name="Worden A.Z."/>
            <person name="Zhang X."/>
            <person name="Grigoriev I.V."/>
            <person name="Allen A.E."/>
            <person name="Bidle K."/>
            <person name="Borodovsky M."/>
            <person name="Bowler C."/>
            <person name="Brownlee C."/>
            <person name="Cock J.M."/>
            <person name="Elias M."/>
            <person name="Gladyshev V.N."/>
            <person name="Groth M."/>
            <person name="Guda C."/>
            <person name="Hadaegh A."/>
            <person name="Iglesias-Rodriguez M.D."/>
            <person name="Jenkins J."/>
            <person name="Jones B.M."/>
            <person name="Lawson T."/>
            <person name="Leese F."/>
            <person name="Lindquist E."/>
            <person name="Lobanov A."/>
            <person name="Lomsadze A."/>
            <person name="Malik S.B."/>
            <person name="Marsh M.E."/>
            <person name="Mackinder L."/>
            <person name="Mock T."/>
            <person name="Mueller-Roeber B."/>
            <person name="Pagarete A."/>
            <person name="Parker M."/>
            <person name="Probert I."/>
            <person name="Quesneville H."/>
            <person name="Raines C."/>
            <person name="Rensing S.A."/>
            <person name="Riano-Pachon D.M."/>
            <person name="Richier S."/>
            <person name="Rokitta S."/>
            <person name="Shiraiwa Y."/>
            <person name="Soanes D.M."/>
            <person name="van der Giezen M."/>
            <person name="Wahlund T.M."/>
            <person name="Williams B."/>
            <person name="Wilson W."/>
            <person name="Wolfe G."/>
            <person name="Wurch L.L."/>
        </authorList>
    </citation>
    <scope>NUCLEOTIDE SEQUENCE</scope>
</reference>
<dbReference type="HOGENOM" id="CLU_851072_0_0_1"/>
<dbReference type="InterPro" id="IPR017907">
    <property type="entry name" value="Znf_RING_CS"/>
</dbReference>
<dbReference type="PANTHER" id="PTHR13763:SF0">
    <property type="entry name" value="BREAST CANCER TYPE 1 SUSCEPTIBILITY PROTEIN"/>
    <property type="match status" value="1"/>
</dbReference>
<dbReference type="InterPro" id="IPR018957">
    <property type="entry name" value="Znf_C3HC4_RING-type"/>
</dbReference>
<dbReference type="InterPro" id="IPR001357">
    <property type="entry name" value="BRCT_dom"/>
</dbReference>
<evidence type="ECO:0000256" key="7">
    <source>
        <dbReference type="ARBA" id="ARBA00022771"/>
    </source>
</evidence>
<evidence type="ECO:0000256" key="6">
    <source>
        <dbReference type="ARBA" id="ARBA00022763"/>
    </source>
</evidence>
<sequence>MERPVQPVAPPLALVENLDSPAPPLEAVDAEVAAAIDDLATQVTCESCHSCYRDPQVLDCGHRFCRECLEQASSADRCSLCATSFHARDVKPSALFGEVSTRFIELIGELRAPKRARFGGPVSCSLSSEGEAAALRAKLRALERSLRAQSEVLTASVSGPFAGQLRLRGVECRAGGEATTLDEEEVRLLNSLARQHGVLGRSAGRVARLHLEGGGPRLFDGLHFHLHGPFNKPSRKDLLSLLREGGGTAAADKWPDSRGAPGSAAADPLVLYGDLPDDELEPLQSRCAESGLGPPAHANWVFESISRHECLPRPGVAEVPSQESEVY</sequence>
<dbReference type="InterPro" id="IPR036420">
    <property type="entry name" value="BRCT_dom_sf"/>
</dbReference>
<dbReference type="AlphaFoldDB" id="A0A0D3L0W7"/>
<evidence type="ECO:0000259" key="15">
    <source>
        <dbReference type="PROSITE" id="PS50172"/>
    </source>
</evidence>